<keyword evidence="3 6" id="KW-0812">Transmembrane</keyword>
<organism evidence="7 8">
    <name type="scientific">Vreelandella subterranea</name>
    <dbReference type="NCBI Taxonomy" id="416874"/>
    <lineage>
        <taxon>Bacteria</taxon>
        <taxon>Pseudomonadati</taxon>
        <taxon>Pseudomonadota</taxon>
        <taxon>Gammaproteobacteria</taxon>
        <taxon>Oceanospirillales</taxon>
        <taxon>Halomonadaceae</taxon>
        <taxon>Vreelandella</taxon>
    </lineage>
</organism>
<gene>
    <name evidence="7" type="ORF">SAMN04487958_10877</name>
</gene>
<protein>
    <submittedName>
        <fullName evidence="7">Membrane protein</fullName>
    </submittedName>
</protein>
<keyword evidence="8" id="KW-1185">Reference proteome</keyword>
<dbReference type="PIRSF" id="PIRSF035875">
    <property type="entry name" value="RNase_BN"/>
    <property type="match status" value="1"/>
</dbReference>
<keyword evidence="5 6" id="KW-0472">Membrane</keyword>
<dbReference type="EMBL" id="FOGS01000008">
    <property type="protein sequence ID" value="SES16125.1"/>
    <property type="molecule type" value="Genomic_DNA"/>
</dbReference>
<evidence type="ECO:0000256" key="5">
    <source>
        <dbReference type="ARBA" id="ARBA00023136"/>
    </source>
</evidence>
<feature type="transmembrane region" description="Helical" evidence="6">
    <location>
        <begin position="185"/>
        <end position="206"/>
    </location>
</feature>
<dbReference type="PANTHER" id="PTHR30213:SF1">
    <property type="entry name" value="INNER MEMBRANE PROTEIN YHJD"/>
    <property type="match status" value="1"/>
</dbReference>
<keyword evidence="4 6" id="KW-1133">Transmembrane helix</keyword>
<feature type="transmembrane region" description="Helical" evidence="6">
    <location>
        <begin position="32"/>
        <end position="55"/>
    </location>
</feature>
<evidence type="ECO:0000313" key="8">
    <source>
        <dbReference type="Proteomes" id="UP000198505"/>
    </source>
</evidence>
<dbReference type="Pfam" id="PF03631">
    <property type="entry name" value="Virul_fac_BrkB"/>
    <property type="match status" value="1"/>
</dbReference>
<keyword evidence="2" id="KW-1003">Cell membrane</keyword>
<proteinExistence type="predicted"/>
<evidence type="ECO:0000313" key="7">
    <source>
        <dbReference type="EMBL" id="SES16125.1"/>
    </source>
</evidence>
<dbReference type="RefSeq" id="WP_092828411.1">
    <property type="nucleotide sequence ID" value="NZ_FOGS01000008.1"/>
</dbReference>
<dbReference type="AlphaFoldDB" id="A0A1H9V343"/>
<feature type="transmembrane region" description="Helical" evidence="6">
    <location>
        <begin position="142"/>
        <end position="165"/>
    </location>
</feature>
<dbReference type="InterPro" id="IPR017039">
    <property type="entry name" value="Virul_fac_BrkB"/>
</dbReference>
<feature type="transmembrane region" description="Helical" evidence="6">
    <location>
        <begin position="218"/>
        <end position="240"/>
    </location>
</feature>
<feature type="transmembrane region" description="Helical" evidence="6">
    <location>
        <begin position="246"/>
        <end position="273"/>
    </location>
</feature>
<dbReference type="STRING" id="416874.SAMN04487958_10877"/>
<sequence length="302" mass="31898">MLKRSAYFWGNVIRDSVSLWLKHNAFSYAGSLAFYTLFSLAPTIIIAVTVIGLVLGEEAAQGQIVAQLQGTIGPDAAAVVEGAVAQSRIQEAGIMPTLIGVGALVVGATTVFAQMQFSLNTIWGVTAKPTANGALVFIKNRILSLTVVLSIGFILLVSLVLGVAIRSALGAADQLLPYVGLLSQVAESLVSLLVVALLFATIFKVLPDVVLSWQDVLIGAVVTAILFTLGRSVIAVYLAYTATASTYGAAGSVVMVLLWVYYSSLILLFGAAFTRSLLLRRGRPLVPRNSAVVIKYQVHDDG</sequence>
<dbReference type="NCBIfam" id="TIGR00765">
    <property type="entry name" value="yihY_not_rbn"/>
    <property type="match status" value="1"/>
</dbReference>
<evidence type="ECO:0000256" key="2">
    <source>
        <dbReference type="ARBA" id="ARBA00022475"/>
    </source>
</evidence>
<reference evidence="8" key="1">
    <citation type="submission" date="2016-10" db="EMBL/GenBank/DDBJ databases">
        <authorList>
            <person name="Varghese N."/>
            <person name="Submissions S."/>
        </authorList>
    </citation>
    <scope>NUCLEOTIDE SEQUENCE [LARGE SCALE GENOMIC DNA]</scope>
    <source>
        <strain evidence="8">CGMCC 1.6495</strain>
    </source>
</reference>
<dbReference type="PANTHER" id="PTHR30213">
    <property type="entry name" value="INNER MEMBRANE PROTEIN YHJD"/>
    <property type="match status" value="1"/>
</dbReference>
<evidence type="ECO:0000256" key="1">
    <source>
        <dbReference type="ARBA" id="ARBA00004651"/>
    </source>
</evidence>
<dbReference type="Proteomes" id="UP000198505">
    <property type="component" value="Unassembled WGS sequence"/>
</dbReference>
<accession>A0A1H9V343</accession>
<evidence type="ECO:0000256" key="4">
    <source>
        <dbReference type="ARBA" id="ARBA00022989"/>
    </source>
</evidence>
<evidence type="ECO:0000256" key="3">
    <source>
        <dbReference type="ARBA" id="ARBA00022692"/>
    </source>
</evidence>
<evidence type="ECO:0000256" key="6">
    <source>
        <dbReference type="SAM" id="Phobius"/>
    </source>
</evidence>
<name>A0A1H9V343_9GAMM</name>
<dbReference type="GO" id="GO:0005886">
    <property type="term" value="C:plasma membrane"/>
    <property type="evidence" value="ECO:0007669"/>
    <property type="project" value="UniProtKB-SubCell"/>
</dbReference>
<comment type="subcellular location">
    <subcellularLocation>
        <location evidence="1">Cell membrane</location>
        <topology evidence="1">Multi-pass membrane protein</topology>
    </subcellularLocation>
</comment>